<name>A0AAE0RYV9_9BIVA</name>
<sequence length="133" mass="15698">MRDIFTYNRDIEDIDYYIALFKRTRTSLTFNAYKQQETHTKAVIKQAKLTSWINYCSNLKHHIPHQKSLGQNQSHQGKSLILTPRVADTQDNRERAEKLAAHFEQASSYQNHNPDFKSQRQRVGTVYSHLFQD</sequence>
<protein>
    <submittedName>
        <fullName evidence="1">Uncharacterized protein</fullName>
    </submittedName>
</protein>
<accession>A0AAE0RYV9</accession>
<gene>
    <name evidence="1" type="ORF">CHS0354_017242</name>
</gene>
<dbReference type="AlphaFoldDB" id="A0AAE0RYV9"/>
<organism evidence="1 2">
    <name type="scientific">Potamilus streckersoni</name>
    <dbReference type="NCBI Taxonomy" id="2493646"/>
    <lineage>
        <taxon>Eukaryota</taxon>
        <taxon>Metazoa</taxon>
        <taxon>Spiralia</taxon>
        <taxon>Lophotrochozoa</taxon>
        <taxon>Mollusca</taxon>
        <taxon>Bivalvia</taxon>
        <taxon>Autobranchia</taxon>
        <taxon>Heteroconchia</taxon>
        <taxon>Palaeoheterodonta</taxon>
        <taxon>Unionida</taxon>
        <taxon>Unionoidea</taxon>
        <taxon>Unionidae</taxon>
        <taxon>Ambleminae</taxon>
        <taxon>Lampsilini</taxon>
        <taxon>Potamilus</taxon>
    </lineage>
</organism>
<comment type="caution">
    <text evidence="1">The sequence shown here is derived from an EMBL/GenBank/DDBJ whole genome shotgun (WGS) entry which is preliminary data.</text>
</comment>
<evidence type="ECO:0000313" key="1">
    <source>
        <dbReference type="EMBL" id="KAK3582131.1"/>
    </source>
</evidence>
<keyword evidence="2" id="KW-1185">Reference proteome</keyword>
<reference evidence="1" key="2">
    <citation type="journal article" date="2021" name="Genome Biol. Evol.">
        <title>Developing a high-quality reference genome for a parasitic bivalve with doubly uniparental inheritance (Bivalvia: Unionida).</title>
        <authorList>
            <person name="Smith C.H."/>
        </authorList>
    </citation>
    <scope>NUCLEOTIDE SEQUENCE</scope>
    <source>
        <strain evidence="1">CHS0354</strain>
        <tissue evidence="1">Mantle</tissue>
    </source>
</reference>
<evidence type="ECO:0000313" key="2">
    <source>
        <dbReference type="Proteomes" id="UP001195483"/>
    </source>
</evidence>
<reference evidence="1" key="3">
    <citation type="submission" date="2023-05" db="EMBL/GenBank/DDBJ databases">
        <authorList>
            <person name="Smith C.H."/>
        </authorList>
    </citation>
    <scope>NUCLEOTIDE SEQUENCE</scope>
    <source>
        <strain evidence="1">CHS0354</strain>
        <tissue evidence="1">Mantle</tissue>
    </source>
</reference>
<proteinExistence type="predicted"/>
<dbReference type="EMBL" id="JAEAOA010001059">
    <property type="protein sequence ID" value="KAK3582131.1"/>
    <property type="molecule type" value="Genomic_DNA"/>
</dbReference>
<dbReference type="Proteomes" id="UP001195483">
    <property type="component" value="Unassembled WGS sequence"/>
</dbReference>
<reference evidence="1" key="1">
    <citation type="journal article" date="2021" name="Genome Biol. Evol.">
        <title>A High-Quality Reference Genome for a Parasitic Bivalve with Doubly Uniparental Inheritance (Bivalvia: Unionida).</title>
        <authorList>
            <person name="Smith C.H."/>
        </authorList>
    </citation>
    <scope>NUCLEOTIDE SEQUENCE</scope>
    <source>
        <strain evidence="1">CHS0354</strain>
    </source>
</reference>